<evidence type="ECO:0000313" key="2">
    <source>
        <dbReference type="EMBL" id="CAG6445817.1"/>
    </source>
</evidence>
<sequence>MRHPPGYAVPGKEALVCKLNRCLYGLKQAARVWNTTVKRILLSLGFRQSTSDACLFSKRLETGEWIYLLIYVDDMIVVCKDKKHIVKLEEELKKEFEISSLGEVSQFLGIKVSKNADGYFSISRRAFIRDIAQRFGLEGAKGSQLPLDAGYYKLSSETLADKEQYHSLVGALLYVAMNSRPDIAAAVSILSRKTSCPRDCDWLELKRVVRYLIATEDYELKLGRSVKDLTLVGFSDADWSGDSTDRKSTSGFVFELGGAAVSWGSRKQNCVATSTMEAEYVALSEAAQEAVWLRRLLCELGEEQKEPTIMNEDNRSCIDFVSQDRQNKRSKHIDTKYYHAKDLVTGGVIQLNYCPTDSMVADVFTKPLGATKMKKFAENLGLTQKS</sequence>
<reference evidence="2" key="1">
    <citation type="submission" date="2021-05" db="EMBL/GenBank/DDBJ databases">
        <authorList>
            <person name="Alioto T."/>
            <person name="Alioto T."/>
            <person name="Gomez Garrido J."/>
        </authorList>
    </citation>
    <scope>NUCLEOTIDE SEQUENCE</scope>
</reference>
<dbReference type="SUPFAM" id="SSF56672">
    <property type="entry name" value="DNA/RNA polymerases"/>
    <property type="match status" value="1"/>
</dbReference>
<evidence type="ECO:0000259" key="1">
    <source>
        <dbReference type="Pfam" id="PF07727"/>
    </source>
</evidence>
<dbReference type="EMBL" id="HBUE01005534">
    <property type="protein sequence ID" value="CAG6445817.1"/>
    <property type="molecule type" value="Transcribed_RNA"/>
</dbReference>
<accession>A0A8D7ZWP4</accession>
<dbReference type="EMBL" id="HBUE01005533">
    <property type="protein sequence ID" value="CAG6445816.1"/>
    <property type="molecule type" value="Transcribed_RNA"/>
</dbReference>
<name>A0A8D7ZWP4_CULPI</name>
<protein>
    <submittedName>
        <fullName evidence="2">Copia protein</fullName>
    </submittedName>
</protein>
<proteinExistence type="predicted"/>
<dbReference type="AlphaFoldDB" id="A0A8D7ZWP4"/>
<dbReference type="InterPro" id="IPR043502">
    <property type="entry name" value="DNA/RNA_pol_sf"/>
</dbReference>
<dbReference type="GO" id="GO:0071897">
    <property type="term" value="P:DNA biosynthetic process"/>
    <property type="evidence" value="ECO:0007669"/>
    <property type="project" value="UniProtKB-ARBA"/>
</dbReference>
<dbReference type="PANTHER" id="PTHR11439:SF483">
    <property type="entry name" value="PEPTIDE SYNTHASE GLIP-LIKE, PUTATIVE (AFU_ORTHOLOGUE AFUA_3G12920)-RELATED"/>
    <property type="match status" value="1"/>
</dbReference>
<dbReference type="CDD" id="cd09272">
    <property type="entry name" value="RNase_HI_RT_Ty1"/>
    <property type="match status" value="1"/>
</dbReference>
<dbReference type="PANTHER" id="PTHR11439">
    <property type="entry name" value="GAG-POL-RELATED RETROTRANSPOSON"/>
    <property type="match status" value="1"/>
</dbReference>
<organism evidence="2">
    <name type="scientific">Culex pipiens</name>
    <name type="common">House mosquito</name>
    <dbReference type="NCBI Taxonomy" id="7175"/>
    <lineage>
        <taxon>Eukaryota</taxon>
        <taxon>Metazoa</taxon>
        <taxon>Ecdysozoa</taxon>
        <taxon>Arthropoda</taxon>
        <taxon>Hexapoda</taxon>
        <taxon>Insecta</taxon>
        <taxon>Pterygota</taxon>
        <taxon>Neoptera</taxon>
        <taxon>Endopterygota</taxon>
        <taxon>Diptera</taxon>
        <taxon>Nematocera</taxon>
        <taxon>Culicoidea</taxon>
        <taxon>Culicidae</taxon>
        <taxon>Culicinae</taxon>
        <taxon>Culicini</taxon>
        <taxon>Culex</taxon>
        <taxon>Culex</taxon>
    </lineage>
</organism>
<feature type="domain" description="Reverse transcriptase Ty1/copia-type" evidence="1">
    <location>
        <begin position="1"/>
        <end position="147"/>
    </location>
</feature>
<dbReference type="InterPro" id="IPR013103">
    <property type="entry name" value="RVT_2"/>
</dbReference>
<dbReference type="Pfam" id="PF07727">
    <property type="entry name" value="RVT_2"/>
    <property type="match status" value="1"/>
</dbReference>